<dbReference type="GeneID" id="7835809"/>
<dbReference type="RefSeq" id="XP_976635.2">
    <property type="nucleotide sequence ID" value="XM_971542.2"/>
</dbReference>
<gene>
    <name evidence="2" type="ORF">TTHERM_00545780</name>
</gene>
<evidence type="ECO:0000313" key="3">
    <source>
        <dbReference type="Proteomes" id="UP000009168"/>
    </source>
</evidence>
<dbReference type="EMBL" id="GG662864">
    <property type="protein sequence ID" value="EAR86040.2"/>
    <property type="molecule type" value="Genomic_DNA"/>
</dbReference>
<keyword evidence="3" id="KW-1185">Reference proteome</keyword>
<proteinExistence type="predicted"/>
<evidence type="ECO:0000256" key="1">
    <source>
        <dbReference type="SAM" id="MobiDB-lite"/>
    </source>
</evidence>
<feature type="region of interest" description="Disordered" evidence="1">
    <location>
        <begin position="416"/>
        <end position="443"/>
    </location>
</feature>
<protein>
    <submittedName>
        <fullName evidence="2">Uncharacterized protein</fullName>
    </submittedName>
</protein>
<dbReference type="InParanoid" id="I7M0A0"/>
<reference evidence="3" key="1">
    <citation type="journal article" date="2006" name="PLoS Biol.">
        <title>Macronuclear genome sequence of the ciliate Tetrahymena thermophila, a model eukaryote.</title>
        <authorList>
            <person name="Eisen J.A."/>
            <person name="Coyne R.S."/>
            <person name="Wu M."/>
            <person name="Wu D."/>
            <person name="Thiagarajan M."/>
            <person name="Wortman J.R."/>
            <person name="Badger J.H."/>
            <person name="Ren Q."/>
            <person name="Amedeo P."/>
            <person name="Jones K.M."/>
            <person name="Tallon L.J."/>
            <person name="Delcher A.L."/>
            <person name="Salzberg S.L."/>
            <person name="Silva J.C."/>
            <person name="Haas B.J."/>
            <person name="Majoros W.H."/>
            <person name="Farzad M."/>
            <person name="Carlton J.M."/>
            <person name="Smith R.K. Jr."/>
            <person name="Garg J."/>
            <person name="Pearlman R.E."/>
            <person name="Karrer K.M."/>
            <person name="Sun L."/>
            <person name="Manning G."/>
            <person name="Elde N.C."/>
            <person name="Turkewitz A.P."/>
            <person name="Asai D.J."/>
            <person name="Wilkes D.E."/>
            <person name="Wang Y."/>
            <person name="Cai H."/>
            <person name="Collins K."/>
            <person name="Stewart B.A."/>
            <person name="Lee S.R."/>
            <person name="Wilamowska K."/>
            <person name="Weinberg Z."/>
            <person name="Ruzzo W.L."/>
            <person name="Wloga D."/>
            <person name="Gaertig J."/>
            <person name="Frankel J."/>
            <person name="Tsao C.-C."/>
            <person name="Gorovsky M.A."/>
            <person name="Keeling P.J."/>
            <person name="Waller R.F."/>
            <person name="Patron N.J."/>
            <person name="Cherry J.M."/>
            <person name="Stover N.A."/>
            <person name="Krieger C.J."/>
            <person name="del Toro C."/>
            <person name="Ryder H.F."/>
            <person name="Williamson S.C."/>
            <person name="Barbeau R.A."/>
            <person name="Hamilton E.P."/>
            <person name="Orias E."/>
        </authorList>
    </citation>
    <scope>NUCLEOTIDE SEQUENCE [LARGE SCALE GENOMIC DNA]</scope>
    <source>
        <strain evidence="3">SB210</strain>
    </source>
</reference>
<sequence length="554" mass="64510">MDEYSATPYNMDYIEDMIAFRVVLANGMNLTDYEKMVGKVYLSYVGDFRYTDSAGNQKNKTFFAQPCVDPSLKGYQCFNTQQLNGVETDNFTFNYDPSKTIQDKLALYVAACIQDLLPQGQFCAVNPIEYAQVLYNVFGYFETRIKLMQFNTKSKKFETKIKTEQYMFDESLAFYSKYTFQKTDLKLIDGFVIQSTVHDSQLSDYTRVDSAISQSYLFKAFKSQIYGGFYFMLGPNNLECSVQYPQFTSLLAQFSSVFNTLLMIGLISRMLAQTEIVQDFVSLHLQVYYKQTAAELLQEQEKNNSQGKKNNYGIYKSIQEQGFKKKFKDYLNISTFQRIKMSMTNSKNKVQDQQQSKQMQMYKQILNESIQSLDIYEMQKELLRVKIMLRMMFSAEQYAALQLCGSRLNLDNLESDNLQQPQSRQESGTTNNQLQQDQVSNSKAQNTKNYILPSTNQQIQNDNQNLAFNITSINQIKQNKNNNSNISNHLEVIDQIERDETQFQRYLDQFIQNNKTPTSEINKRIIQSMINCNNVNQMPIENFDIESQKQLFKE</sequence>
<dbReference type="eggNOG" id="ENOG502T0YS">
    <property type="taxonomic scope" value="Eukaryota"/>
</dbReference>
<accession>I7M0A0</accession>
<dbReference type="Proteomes" id="UP000009168">
    <property type="component" value="Unassembled WGS sequence"/>
</dbReference>
<name>I7M0A0_TETTS</name>
<organism evidence="2 3">
    <name type="scientific">Tetrahymena thermophila (strain SB210)</name>
    <dbReference type="NCBI Taxonomy" id="312017"/>
    <lineage>
        <taxon>Eukaryota</taxon>
        <taxon>Sar</taxon>
        <taxon>Alveolata</taxon>
        <taxon>Ciliophora</taxon>
        <taxon>Intramacronucleata</taxon>
        <taxon>Oligohymenophorea</taxon>
        <taxon>Hymenostomatida</taxon>
        <taxon>Tetrahymenina</taxon>
        <taxon>Tetrahymenidae</taxon>
        <taxon>Tetrahymena</taxon>
    </lineage>
</organism>
<dbReference type="KEGG" id="tet:TTHERM_00545780"/>
<dbReference type="OrthoDB" id="295662at2759"/>
<evidence type="ECO:0000313" key="2">
    <source>
        <dbReference type="EMBL" id="EAR86040.2"/>
    </source>
</evidence>
<dbReference type="AlphaFoldDB" id="I7M0A0"/>